<evidence type="ECO:0000256" key="1">
    <source>
        <dbReference type="SAM" id="SignalP"/>
    </source>
</evidence>
<dbReference type="AlphaFoldDB" id="G0UQS0"/>
<keyword evidence="1" id="KW-0732">Signal</keyword>
<organism evidence="2">
    <name type="scientific">Trypanosoma congolense (strain IL3000)</name>
    <dbReference type="NCBI Taxonomy" id="1068625"/>
    <lineage>
        <taxon>Eukaryota</taxon>
        <taxon>Discoba</taxon>
        <taxon>Euglenozoa</taxon>
        <taxon>Kinetoplastea</taxon>
        <taxon>Metakinetoplastina</taxon>
        <taxon>Trypanosomatida</taxon>
        <taxon>Trypanosomatidae</taxon>
        <taxon>Trypanosoma</taxon>
        <taxon>Nannomonas</taxon>
    </lineage>
</organism>
<evidence type="ECO:0000313" key="2">
    <source>
        <dbReference type="EMBL" id="CCC91731.1"/>
    </source>
</evidence>
<feature type="chain" id="PRO_5003410109" evidence="1">
    <location>
        <begin position="33"/>
        <end position="574"/>
    </location>
</feature>
<name>G0UQS0_TRYCI</name>
<accession>G0UQS0</accession>
<dbReference type="VEuPathDB" id="TriTrypDB:TcIL3000_7_5450"/>
<protein>
    <submittedName>
        <fullName evidence="2">Uncharacterized protein TCIL3000_7_5450</fullName>
    </submittedName>
</protein>
<feature type="signal peptide" evidence="1">
    <location>
        <begin position="1"/>
        <end position="32"/>
    </location>
</feature>
<gene>
    <name evidence="2" type="ORF">TCIL3000_7_5450</name>
</gene>
<reference evidence="2" key="1">
    <citation type="journal article" date="2012" name="Proc. Natl. Acad. Sci. U.S.A.">
        <title>Antigenic diversity is generated by distinct evolutionary mechanisms in African trypanosome species.</title>
        <authorList>
            <person name="Jackson A.P."/>
            <person name="Berry A."/>
            <person name="Aslett M."/>
            <person name="Allison H.C."/>
            <person name="Burton P."/>
            <person name="Vavrova-Anderson J."/>
            <person name="Brown R."/>
            <person name="Browne H."/>
            <person name="Corton N."/>
            <person name="Hauser H."/>
            <person name="Gamble J."/>
            <person name="Gilderthorp R."/>
            <person name="Marcello L."/>
            <person name="McQuillan J."/>
            <person name="Otto T.D."/>
            <person name="Quail M.A."/>
            <person name="Sanders M.J."/>
            <person name="van Tonder A."/>
            <person name="Ginger M.L."/>
            <person name="Field M.C."/>
            <person name="Barry J.D."/>
            <person name="Hertz-Fowler C."/>
            <person name="Berriman M."/>
        </authorList>
    </citation>
    <scope>NUCLEOTIDE SEQUENCE</scope>
    <source>
        <strain evidence="2">IL3000</strain>
    </source>
</reference>
<proteinExistence type="predicted"/>
<sequence>MAHTAQWRVQGRSSVLAALKVLLVVLIVHASAGPSAGPLPSYLSELNIGLRHSPPFLVPNVTSPPCSVRSGCPYASMVWATGTFTAPGVLTPASFLVEANLTLQLNLCCGYKFNGSLMRDPNIYDTFLYDLLRSTPFHALSTEEKRGMFPRKRVVIFDTQHPQRRYDGSYTPSDRDIQHGNDGDGDVIVLVSGAVGPGIHRIPLYQQLAASSVIPPNGVRGDFYVDASAGIVNSSNNNAIAVAGAMDMSADIQLRVSNVAIKCKCPHTLLVMPLLRAHPDTLPPVSITGLGSHCGVPRKEEEGRGSTPLGNGGDGENTFPNIIQLASGGWAASFTLEPLLLPATLVQWVVTDTTAAADVVLNVSFYTSIVGRPEDSGKIEYLKARSGYFNIVPDHSYNVTVTVTRGSVIRVADGRFVVRLPFSIDERGVRDSSSPQPHFGVERRLQLSQYTRSSKRLRRALTPLANEERPPYIGYWVRTHGGDSSHGHDQPAPFVEHNPYTEGFARYPLLMGRNIISYYLRDADSVCEPVLLESQEFWAVQAVLLEPSTSPVTVCDDEVSWRRLGSGSCLSPCG</sequence>
<dbReference type="EMBL" id="HE575320">
    <property type="protein sequence ID" value="CCC91731.1"/>
    <property type="molecule type" value="Genomic_DNA"/>
</dbReference>